<keyword evidence="3" id="KW-0540">Nuclease</keyword>
<accession>A0A3S9B1D9</accession>
<dbReference type="InterPro" id="IPR012933">
    <property type="entry name" value="HicA_mRNA_interferase"/>
</dbReference>
<dbReference type="GO" id="GO:0004519">
    <property type="term" value="F:endonuclease activity"/>
    <property type="evidence" value="ECO:0007669"/>
    <property type="project" value="UniProtKB-KW"/>
</dbReference>
<dbReference type="GO" id="GO:0016787">
    <property type="term" value="F:hydrolase activity"/>
    <property type="evidence" value="ECO:0007669"/>
    <property type="project" value="UniProtKB-KW"/>
</dbReference>
<dbReference type="Pfam" id="PF07927">
    <property type="entry name" value="HicA_toxin"/>
    <property type="match status" value="1"/>
</dbReference>
<protein>
    <submittedName>
        <fullName evidence="8">Type II toxin-antitoxin system HicA family toxin</fullName>
    </submittedName>
</protein>
<dbReference type="GO" id="GO:0003729">
    <property type="term" value="F:mRNA binding"/>
    <property type="evidence" value="ECO:0007669"/>
    <property type="project" value="InterPro"/>
</dbReference>
<keyword evidence="4" id="KW-0255">Endonuclease</keyword>
<keyword evidence="5" id="KW-0378">Hydrolase</keyword>
<evidence type="ECO:0000313" key="8">
    <source>
        <dbReference type="EMBL" id="AZN70748.1"/>
    </source>
</evidence>
<reference evidence="8 9" key="1">
    <citation type="submission" date="2018-09" db="EMBL/GenBank/DDBJ databases">
        <title>Marinorhizobium profundi gen. nov., sp. nov., isolated from a deep-sea sediment sample from the New Britain Trench and proposal of Marinorhizobiaceae fam. nov. in the order Rhizobiales of the class Alphaproteobacteria.</title>
        <authorList>
            <person name="Cao J."/>
        </authorList>
    </citation>
    <scope>NUCLEOTIDE SEQUENCE [LARGE SCALE GENOMIC DNA]</scope>
    <source>
        <strain evidence="8 9">WS11</strain>
    </source>
</reference>
<gene>
    <name evidence="8" type="ORF">D5400_05170</name>
</gene>
<dbReference type="KEGG" id="abaw:D5400_05170"/>
<keyword evidence="6" id="KW-0694">RNA-binding</keyword>
<evidence type="ECO:0000256" key="6">
    <source>
        <dbReference type="ARBA" id="ARBA00022884"/>
    </source>
</evidence>
<dbReference type="OrthoDB" id="9811409at2"/>
<organism evidence="8 9">
    <name type="scientific">Georhizobium profundi</name>
    <dbReference type="NCBI Taxonomy" id="2341112"/>
    <lineage>
        <taxon>Bacteria</taxon>
        <taxon>Pseudomonadati</taxon>
        <taxon>Pseudomonadota</taxon>
        <taxon>Alphaproteobacteria</taxon>
        <taxon>Hyphomicrobiales</taxon>
        <taxon>Rhizobiaceae</taxon>
        <taxon>Georhizobium</taxon>
    </lineage>
</organism>
<evidence type="ECO:0000256" key="1">
    <source>
        <dbReference type="ARBA" id="ARBA00006620"/>
    </source>
</evidence>
<name>A0A3S9B1D9_9HYPH</name>
<evidence type="ECO:0000256" key="3">
    <source>
        <dbReference type="ARBA" id="ARBA00022722"/>
    </source>
</evidence>
<proteinExistence type="inferred from homology"/>
<dbReference type="InterPro" id="IPR038570">
    <property type="entry name" value="HicA_sf"/>
</dbReference>
<evidence type="ECO:0000256" key="7">
    <source>
        <dbReference type="ARBA" id="ARBA00023016"/>
    </source>
</evidence>
<evidence type="ECO:0000256" key="5">
    <source>
        <dbReference type="ARBA" id="ARBA00022801"/>
    </source>
</evidence>
<keyword evidence="9" id="KW-1185">Reference proteome</keyword>
<dbReference type="EMBL" id="CP032509">
    <property type="protein sequence ID" value="AZN70748.1"/>
    <property type="molecule type" value="Genomic_DNA"/>
</dbReference>
<dbReference type="Proteomes" id="UP000268192">
    <property type="component" value="Chromosome"/>
</dbReference>
<dbReference type="SUPFAM" id="SSF54786">
    <property type="entry name" value="YcfA/nrd intein domain"/>
    <property type="match status" value="1"/>
</dbReference>
<evidence type="ECO:0000256" key="2">
    <source>
        <dbReference type="ARBA" id="ARBA00022649"/>
    </source>
</evidence>
<dbReference type="RefSeq" id="WP_126008318.1">
    <property type="nucleotide sequence ID" value="NZ_CP032509.1"/>
</dbReference>
<dbReference type="Gene3D" id="3.30.920.30">
    <property type="entry name" value="Hypothetical protein"/>
    <property type="match status" value="1"/>
</dbReference>
<keyword evidence="2" id="KW-1277">Toxin-antitoxin system</keyword>
<evidence type="ECO:0000256" key="4">
    <source>
        <dbReference type="ARBA" id="ARBA00022759"/>
    </source>
</evidence>
<sequence length="64" mass="7357">MPGYTKAVKDILRENGCAFFRHGKGDHEIWWNPTTGKKFPVDSDIKSRHTANQIMKQAGIDHEF</sequence>
<evidence type="ECO:0000313" key="9">
    <source>
        <dbReference type="Proteomes" id="UP000268192"/>
    </source>
</evidence>
<keyword evidence="7" id="KW-0346">Stress response</keyword>
<dbReference type="AlphaFoldDB" id="A0A3S9B1D9"/>
<comment type="similarity">
    <text evidence="1">Belongs to the HicA mRNA interferase family.</text>
</comment>